<keyword evidence="2" id="KW-1185">Reference proteome</keyword>
<reference evidence="1 2" key="1">
    <citation type="submission" date="2024-11" db="EMBL/GenBank/DDBJ databases">
        <title>A near-complete genome assembly of Cinchona calisaya.</title>
        <authorList>
            <person name="Lian D.C."/>
            <person name="Zhao X.W."/>
            <person name="Wei L."/>
        </authorList>
    </citation>
    <scope>NUCLEOTIDE SEQUENCE [LARGE SCALE GENOMIC DNA]</scope>
    <source>
        <tissue evidence="1">Nenye</tissue>
    </source>
</reference>
<comment type="caution">
    <text evidence="1">The sequence shown here is derived from an EMBL/GenBank/DDBJ whole genome shotgun (WGS) entry which is preliminary data.</text>
</comment>
<dbReference type="EMBL" id="JBJUIK010000004">
    <property type="protein sequence ID" value="KAL3529425.1"/>
    <property type="molecule type" value="Genomic_DNA"/>
</dbReference>
<dbReference type="Proteomes" id="UP001630127">
    <property type="component" value="Unassembled WGS sequence"/>
</dbReference>
<accession>A0ABD3AG51</accession>
<organism evidence="1 2">
    <name type="scientific">Cinchona calisaya</name>
    <dbReference type="NCBI Taxonomy" id="153742"/>
    <lineage>
        <taxon>Eukaryota</taxon>
        <taxon>Viridiplantae</taxon>
        <taxon>Streptophyta</taxon>
        <taxon>Embryophyta</taxon>
        <taxon>Tracheophyta</taxon>
        <taxon>Spermatophyta</taxon>
        <taxon>Magnoliopsida</taxon>
        <taxon>eudicotyledons</taxon>
        <taxon>Gunneridae</taxon>
        <taxon>Pentapetalae</taxon>
        <taxon>asterids</taxon>
        <taxon>lamiids</taxon>
        <taxon>Gentianales</taxon>
        <taxon>Rubiaceae</taxon>
        <taxon>Cinchonoideae</taxon>
        <taxon>Cinchoneae</taxon>
        <taxon>Cinchona</taxon>
    </lineage>
</organism>
<evidence type="ECO:0000313" key="1">
    <source>
        <dbReference type="EMBL" id="KAL3529425.1"/>
    </source>
</evidence>
<proteinExistence type="predicted"/>
<gene>
    <name evidence="1" type="ORF">ACH5RR_008747</name>
</gene>
<name>A0ABD3AG51_9GENT</name>
<sequence>MSSPSKDSFNANAPATRADDLDLSGLIMAEGTTCKNVVKKGFNSKSRKDFLTSRMRFFTTTIFFLYFSSRISLALWSLNVEFGPRSEELEEDMLILGLLIELVL</sequence>
<dbReference type="AlphaFoldDB" id="A0ABD3AG51"/>
<protein>
    <submittedName>
        <fullName evidence="1">Uncharacterized protein</fullName>
    </submittedName>
</protein>
<evidence type="ECO:0000313" key="2">
    <source>
        <dbReference type="Proteomes" id="UP001630127"/>
    </source>
</evidence>